<dbReference type="EMBL" id="FNCP01000003">
    <property type="protein sequence ID" value="SDG41997.1"/>
    <property type="molecule type" value="Genomic_DNA"/>
</dbReference>
<dbReference type="OrthoDB" id="9790005at2"/>
<evidence type="ECO:0000259" key="1">
    <source>
        <dbReference type="Pfam" id="PF00535"/>
    </source>
</evidence>
<dbReference type="SUPFAM" id="SSF53448">
    <property type="entry name" value="Nucleotide-diphospho-sugar transferases"/>
    <property type="match status" value="1"/>
</dbReference>
<feature type="domain" description="Glycosyltransferase 2-like" evidence="1">
    <location>
        <begin position="11"/>
        <end position="176"/>
    </location>
</feature>
<proteinExistence type="predicted"/>
<dbReference type="AlphaFoldDB" id="A0A1G7U3I2"/>
<evidence type="ECO:0000313" key="3">
    <source>
        <dbReference type="Proteomes" id="UP000198656"/>
    </source>
</evidence>
<dbReference type="InterPro" id="IPR001173">
    <property type="entry name" value="Glyco_trans_2-like"/>
</dbReference>
<dbReference type="Proteomes" id="UP000198656">
    <property type="component" value="Unassembled WGS sequence"/>
</dbReference>
<organism evidence="2 3">
    <name type="scientific">Desulfosporosinus hippei DSM 8344</name>
    <dbReference type="NCBI Taxonomy" id="1121419"/>
    <lineage>
        <taxon>Bacteria</taxon>
        <taxon>Bacillati</taxon>
        <taxon>Bacillota</taxon>
        <taxon>Clostridia</taxon>
        <taxon>Eubacteriales</taxon>
        <taxon>Desulfitobacteriaceae</taxon>
        <taxon>Desulfosporosinus</taxon>
    </lineage>
</organism>
<dbReference type="Pfam" id="PF00535">
    <property type="entry name" value="Glycos_transf_2"/>
    <property type="match status" value="1"/>
</dbReference>
<dbReference type="RefSeq" id="WP_092329971.1">
    <property type="nucleotide sequence ID" value="NZ_FNCP01000003.1"/>
</dbReference>
<dbReference type="GO" id="GO:0016740">
    <property type="term" value="F:transferase activity"/>
    <property type="evidence" value="ECO:0007669"/>
    <property type="project" value="UniProtKB-KW"/>
</dbReference>
<dbReference type="STRING" id="1121419.SAMN05443529_1039"/>
<evidence type="ECO:0000313" key="2">
    <source>
        <dbReference type="EMBL" id="SDG41997.1"/>
    </source>
</evidence>
<gene>
    <name evidence="2" type="ORF">SAMN05443529_1039</name>
</gene>
<reference evidence="3" key="1">
    <citation type="submission" date="2016-10" db="EMBL/GenBank/DDBJ databases">
        <authorList>
            <person name="Varghese N."/>
            <person name="Submissions S."/>
        </authorList>
    </citation>
    <scope>NUCLEOTIDE SEQUENCE [LARGE SCALE GENOMIC DNA]</scope>
    <source>
        <strain evidence="3">DSM 8344</strain>
    </source>
</reference>
<sequence length="311" mass="34512">MEGPVQKLGAVIPIYNPSKEFVSVLKALGSQTYLVSKVIVIDSSPNIDDRNYQKIVEDNCGCLNKLYMRISPEEFDHGKTRNLGVSKLTDEDAVLFLTQDGIMSNDCVEKLVCFLNANSLSGVSARQLPREGATELEVIERSLTYPSVSRINSGVPRVIDDVLLSDVCSLFRIDALNCVGGFPKKIITAEDIVIANKLLLAGYKTGYCAEATIRHSHKLSFTDTVKRYFDTGVMHTEWNSEIPFNNVSGKGTKLVINEVRYIIRNKPSEFVSLVLSVVGKVIGYSLGRKNALLNSALRRKLSQNKGFWRLT</sequence>
<name>A0A1G7U3I2_9FIRM</name>
<dbReference type="InterPro" id="IPR029044">
    <property type="entry name" value="Nucleotide-diphossugar_trans"/>
</dbReference>
<dbReference type="CDD" id="cd00761">
    <property type="entry name" value="Glyco_tranf_GTA_type"/>
    <property type="match status" value="1"/>
</dbReference>
<accession>A0A1G7U3I2</accession>
<keyword evidence="3" id="KW-1185">Reference proteome</keyword>
<dbReference type="Gene3D" id="3.90.550.10">
    <property type="entry name" value="Spore Coat Polysaccharide Biosynthesis Protein SpsA, Chain A"/>
    <property type="match status" value="1"/>
</dbReference>
<keyword evidence="2" id="KW-0808">Transferase</keyword>
<protein>
    <submittedName>
        <fullName evidence="2">Rhamnosyltransferase</fullName>
    </submittedName>
</protein>